<gene>
    <name evidence="9" type="primary">CSON012218</name>
</gene>
<accession>A0A336M4X8</accession>
<dbReference type="InterPro" id="IPR000719">
    <property type="entry name" value="Prot_kinase_dom"/>
</dbReference>
<dbReference type="Pfam" id="PF07714">
    <property type="entry name" value="PK_Tyr_Ser-Thr"/>
    <property type="match status" value="1"/>
</dbReference>
<name>A0A336M4X8_CULSO</name>
<evidence type="ECO:0000256" key="3">
    <source>
        <dbReference type="ARBA" id="ARBA00022777"/>
    </source>
</evidence>
<feature type="transmembrane region" description="Helical" evidence="6">
    <location>
        <begin position="230"/>
        <end position="255"/>
    </location>
</feature>
<evidence type="ECO:0000256" key="1">
    <source>
        <dbReference type="ARBA" id="ARBA00022679"/>
    </source>
</evidence>
<dbReference type="PROSITE" id="PS00109">
    <property type="entry name" value="PROTEIN_KINASE_TYR"/>
    <property type="match status" value="1"/>
</dbReference>
<dbReference type="Gene3D" id="1.10.510.10">
    <property type="entry name" value="Transferase(Phosphotransferase) domain 1"/>
    <property type="match status" value="1"/>
</dbReference>
<evidence type="ECO:0000256" key="2">
    <source>
        <dbReference type="ARBA" id="ARBA00022741"/>
    </source>
</evidence>
<dbReference type="GO" id="GO:0005886">
    <property type="term" value="C:plasma membrane"/>
    <property type="evidence" value="ECO:0007669"/>
    <property type="project" value="TreeGrafter"/>
</dbReference>
<keyword evidence="5" id="KW-0829">Tyrosine-protein kinase</keyword>
<dbReference type="InterPro" id="IPR011009">
    <property type="entry name" value="Kinase-like_dom_sf"/>
</dbReference>
<dbReference type="PRINTS" id="PR00109">
    <property type="entry name" value="TYRKINASE"/>
</dbReference>
<evidence type="ECO:0000313" key="8">
    <source>
        <dbReference type="EMBL" id="SSX04964.1"/>
    </source>
</evidence>
<keyword evidence="3" id="KW-0418">Kinase</keyword>
<reference evidence="8" key="1">
    <citation type="submission" date="2018-04" db="EMBL/GenBank/DDBJ databases">
        <authorList>
            <person name="Go L.Y."/>
            <person name="Mitchell J.A."/>
        </authorList>
    </citation>
    <scope>NUCLEOTIDE SEQUENCE</scope>
    <source>
        <tissue evidence="8">Whole organism</tissue>
    </source>
</reference>
<dbReference type="SUPFAM" id="SSF56112">
    <property type="entry name" value="Protein kinase-like (PK-like)"/>
    <property type="match status" value="1"/>
</dbReference>
<organism evidence="9">
    <name type="scientific">Culicoides sonorensis</name>
    <name type="common">Biting midge</name>
    <dbReference type="NCBI Taxonomy" id="179676"/>
    <lineage>
        <taxon>Eukaryota</taxon>
        <taxon>Metazoa</taxon>
        <taxon>Ecdysozoa</taxon>
        <taxon>Arthropoda</taxon>
        <taxon>Hexapoda</taxon>
        <taxon>Insecta</taxon>
        <taxon>Pterygota</taxon>
        <taxon>Neoptera</taxon>
        <taxon>Endopterygota</taxon>
        <taxon>Diptera</taxon>
        <taxon>Nematocera</taxon>
        <taxon>Chironomoidea</taxon>
        <taxon>Ceratopogonidae</taxon>
        <taxon>Ceratopogoninae</taxon>
        <taxon>Culicoides</taxon>
        <taxon>Monoculicoides</taxon>
    </lineage>
</organism>
<dbReference type="FunFam" id="1.10.510.10:FF:000554">
    <property type="entry name" value="Predicted protein"/>
    <property type="match status" value="1"/>
</dbReference>
<dbReference type="InterPro" id="IPR001245">
    <property type="entry name" value="Ser-Thr/Tyr_kinase_cat_dom"/>
</dbReference>
<keyword evidence="1" id="KW-0808">Transferase</keyword>
<keyword evidence="4" id="KW-0067">ATP-binding</keyword>
<keyword evidence="6" id="KW-1133">Transmembrane helix</keyword>
<proteinExistence type="predicted"/>
<dbReference type="CDD" id="cd00192">
    <property type="entry name" value="PTKc"/>
    <property type="match status" value="1"/>
</dbReference>
<dbReference type="VEuPathDB" id="VectorBase:CSON012218"/>
<dbReference type="InterPro" id="IPR050122">
    <property type="entry name" value="RTK"/>
</dbReference>
<dbReference type="PROSITE" id="PS50011">
    <property type="entry name" value="PROTEIN_KINASE_DOM"/>
    <property type="match status" value="1"/>
</dbReference>
<protein>
    <submittedName>
        <fullName evidence="9">CSON012218 protein</fullName>
    </submittedName>
</protein>
<evidence type="ECO:0000313" key="9">
    <source>
        <dbReference type="EMBL" id="SSX25326.1"/>
    </source>
</evidence>
<evidence type="ECO:0000259" key="7">
    <source>
        <dbReference type="PROSITE" id="PS50011"/>
    </source>
</evidence>
<evidence type="ECO:0000256" key="5">
    <source>
        <dbReference type="ARBA" id="ARBA00023137"/>
    </source>
</evidence>
<dbReference type="GO" id="GO:0043235">
    <property type="term" value="C:receptor complex"/>
    <property type="evidence" value="ECO:0007669"/>
    <property type="project" value="TreeGrafter"/>
</dbReference>
<keyword evidence="6" id="KW-0472">Membrane</keyword>
<dbReference type="PANTHER" id="PTHR24416:SF594">
    <property type="entry name" value="PROTEIN KINASE DOMAIN-CONTAINING PROTEIN"/>
    <property type="match status" value="1"/>
</dbReference>
<dbReference type="PANTHER" id="PTHR24416">
    <property type="entry name" value="TYROSINE-PROTEIN KINASE RECEPTOR"/>
    <property type="match status" value="1"/>
</dbReference>
<evidence type="ECO:0000256" key="6">
    <source>
        <dbReference type="SAM" id="Phobius"/>
    </source>
</evidence>
<dbReference type="GO" id="GO:0004714">
    <property type="term" value="F:transmembrane receptor protein tyrosine kinase activity"/>
    <property type="evidence" value="ECO:0007669"/>
    <property type="project" value="TreeGrafter"/>
</dbReference>
<dbReference type="EMBL" id="UFQT01000562">
    <property type="protein sequence ID" value="SSX25326.1"/>
    <property type="molecule type" value="Genomic_DNA"/>
</dbReference>
<dbReference type="AlphaFoldDB" id="A0A336M4X8"/>
<dbReference type="GO" id="GO:0005524">
    <property type="term" value="F:ATP binding"/>
    <property type="evidence" value="ECO:0007669"/>
    <property type="project" value="UniProtKB-KW"/>
</dbReference>
<keyword evidence="6" id="KW-0812">Transmembrane</keyword>
<evidence type="ECO:0000256" key="4">
    <source>
        <dbReference type="ARBA" id="ARBA00022840"/>
    </source>
</evidence>
<dbReference type="InterPro" id="IPR008266">
    <property type="entry name" value="Tyr_kinase_AS"/>
</dbReference>
<sequence length="607" mass="70072">MRLKTLSKTIKWKYNVIYSCFWMLLLVKSVVCTENITDIKVTPILKSKNHGNYIQMQIDWESTLPNNNTKYDIIIKAISDVTVKPHCENDICAEYSHNSTQIILPEFPEIKEHAECRLRLGCDYNVFIETSNKELLRPVQNTHLSWGGRQQLIFDKTVSLKSNKLTTKKVIKEQISIKLDEKTSLKKGVNYTLRATLVDNRNCESRIKDTVVYLPLEVEIQGNQNETREFWWLLIVVTSSFFIVIILTVICVFCVNKYRKSSKIINNWRGVYKNVPSSIGTSINIPMHDNVLYIEKEILFKLRESFSNNNIRQNLSSNSNSRNSYSHNTNCNHEGRQRCHYPDMFYLSSTSSDATSSYANQADTVILKNPSTNAETMTTLLGSDLESSLFHSSEHCRLDYILDHNELHNFALQIARGMCHLEENKITHRDLAARNILIDENKILKISDFGLSRTGIYINTKNKRVPLRWLSIEAIKDNLYSSKSDVWAYGIVLWEIGTLGGFPYPTICNTDILEFLTSGQRLERPENCTKQLYELMLHCWAANPNDRPSFQQIHDQLDPQKQPIYIDFNELDPNYAFPPTIDELGLNVNNKKIDNKLDKTLSSTLLK</sequence>
<feature type="domain" description="Protein kinase" evidence="7">
    <location>
        <begin position="230"/>
        <end position="557"/>
    </location>
</feature>
<dbReference type="GO" id="GO:0007169">
    <property type="term" value="P:cell surface receptor protein tyrosine kinase signaling pathway"/>
    <property type="evidence" value="ECO:0007669"/>
    <property type="project" value="TreeGrafter"/>
</dbReference>
<keyword evidence="2" id="KW-0547">Nucleotide-binding</keyword>
<dbReference type="InterPro" id="IPR020635">
    <property type="entry name" value="Tyr_kinase_cat_dom"/>
</dbReference>
<reference evidence="9" key="2">
    <citation type="submission" date="2018-07" db="EMBL/GenBank/DDBJ databases">
        <authorList>
            <person name="Quirk P.G."/>
            <person name="Krulwich T.A."/>
        </authorList>
    </citation>
    <scope>NUCLEOTIDE SEQUENCE</scope>
</reference>
<dbReference type="EMBL" id="UFQS01000562">
    <property type="protein sequence ID" value="SSX04964.1"/>
    <property type="molecule type" value="Genomic_DNA"/>
</dbReference>
<dbReference type="SMART" id="SM00219">
    <property type="entry name" value="TyrKc"/>
    <property type="match status" value="1"/>
</dbReference>